<evidence type="ECO:0000313" key="3">
    <source>
        <dbReference type="Proteomes" id="UP000266841"/>
    </source>
</evidence>
<dbReference type="EMBL" id="AGNL01004050">
    <property type="protein sequence ID" value="EJK73980.1"/>
    <property type="molecule type" value="Genomic_DNA"/>
</dbReference>
<feature type="compositionally biased region" description="Low complexity" evidence="1">
    <location>
        <begin position="1"/>
        <end position="10"/>
    </location>
</feature>
<feature type="compositionally biased region" description="Low complexity" evidence="1">
    <location>
        <begin position="249"/>
        <end position="258"/>
    </location>
</feature>
<keyword evidence="3" id="KW-1185">Reference proteome</keyword>
<feature type="compositionally biased region" description="Polar residues" evidence="1">
    <location>
        <begin position="150"/>
        <end position="159"/>
    </location>
</feature>
<feature type="compositionally biased region" description="Basic and acidic residues" evidence="1">
    <location>
        <begin position="350"/>
        <end position="365"/>
    </location>
</feature>
<proteinExistence type="predicted"/>
<feature type="region of interest" description="Disordered" evidence="1">
    <location>
        <begin position="123"/>
        <end position="165"/>
    </location>
</feature>
<dbReference type="AlphaFoldDB" id="K0T8U5"/>
<feature type="non-terminal residue" evidence="2">
    <location>
        <position position="365"/>
    </location>
</feature>
<gene>
    <name evidence="2" type="ORF">THAOC_04369</name>
</gene>
<dbReference type="Proteomes" id="UP000266841">
    <property type="component" value="Unassembled WGS sequence"/>
</dbReference>
<organism evidence="2 3">
    <name type="scientific">Thalassiosira oceanica</name>
    <name type="common">Marine diatom</name>
    <dbReference type="NCBI Taxonomy" id="159749"/>
    <lineage>
        <taxon>Eukaryota</taxon>
        <taxon>Sar</taxon>
        <taxon>Stramenopiles</taxon>
        <taxon>Ochrophyta</taxon>
        <taxon>Bacillariophyta</taxon>
        <taxon>Coscinodiscophyceae</taxon>
        <taxon>Thalassiosirophycidae</taxon>
        <taxon>Thalassiosirales</taxon>
        <taxon>Thalassiosiraceae</taxon>
        <taxon>Thalassiosira</taxon>
    </lineage>
</organism>
<comment type="caution">
    <text evidence="2">The sequence shown here is derived from an EMBL/GenBank/DDBJ whole genome shotgun (WGS) entry which is preliminary data.</text>
</comment>
<feature type="region of interest" description="Disordered" evidence="1">
    <location>
        <begin position="1"/>
        <end position="30"/>
    </location>
</feature>
<feature type="region of interest" description="Disordered" evidence="1">
    <location>
        <begin position="53"/>
        <end position="82"/>
    </location>
</feature>
<evidence type="ECO:0000256" key="1">
    <source>
        <dbReference type="SAM" id="MobiDB-lite"/>
    </source>
</evidence>
<feature type="region of interest" description="Disordered" evidence="1">
    <location>
        <begin position="248"/>
        <end position="324"/>
    </location>
</feature>
<feature type="compositionally biased region" description="Low complexity" evidence="1">
    <location>
        <begin position="58"/>
        <end position="78"/>
    </location>
</feature>
<evidence type="ECO:0000313" key="2">
    <source>
        <dbReference type="EMBL" id="EJK73980.1"/>
    </source>
</evidence>
<name>K0T8U5_THAOC</name>
<reference evidence="2 3" key="1">
    <citation type="journal article" date="2012" name="Genome Biol.">
        <title>Genome and low-iron response of an oceanic diatom adapted to chronic iron limitation.</title>
        <authorList>
            <person name="Lommer M."/>
            <person name="Specht M."/>
            <person name="Roy A.S."/>
            <person name="Kraemer L."/>
            <person name="Andreson R."/>
            <person name="Gutowska M.A."/>
            <person name="Wolf J."/>
            <person name="Bergner S.V."/>
            <person name="Schilhabel M.B."/>
            <person name="Klostermeier U.C."/>
            <person name="Beiko R.G."/>
            <person name="Rosenstiel P."/>
            <person name="Hippler M."/>
            <person name="Laroche J."/>
        </authorList>
    </citation>
    <scope>NUCLEOTIDE SEQUENCE [LARGE SCALE GENOMIC DNA]</scope>
    <source>
        <strain evidence="2 3">CCMP1005</strain>
    </source>
</reference>
<sequence length="365" mass="38277">MRRAPAPARRTGGPSVFDATTEDMSRSRRCDVSGGHRQWRWCLDAASRSAAAYGGHGVSSRSGGAAASWSGEGVSQSGGSSGRCAALKRVGAALKWVGAPLKRPKYTHPPTHPPTRFWFLKQAHSRQPSMHSRAPSPSTSTLRGDVAQAGSESVQSQREGQSGIQGAGAGALALLSSAFRRAWEDPWTRSGKRSVPAAAVSNRGRRGCALGMANRFHRSESEGEVAPAEVATVLDRCCEIQADVRPARGRSSGRAAQGYGSGAPESNDVPTSTGARTCPGVPSSQDAGPAPRGLSTVLPALPSDPHARARSTRWTRPPACGATQCCSRVPAQSVDELRIRGGASGVPSTRVREDERSSAWDPSLR</sequence>
<accession>K0T8U5</accession>
<protein>
    <submittedName>
        <fullName evidence="2">Uncharacterized protein</fullName>
    </submittedName>
</protein>
<feature type="region of interest" description="Disordered" evidence="1">
    <location>
        <begin position="337"/>
        <end position="365"/>
    </location>
</feature>
<feature type="compositionally biased region" description="Polar residues" evidence="1">
    <location>
        <begin position="125"/>
        <end position="142"/>
    </location>
</feature>